<name>A5IJV7_THEP1</name>
<feature type="domain" description="CheR-type methyltransferase" evidence="4">
    <location>
        <begin position="1"/>
        <end position="250"/>
    </location>
</feature>
<dbReference type="Gene3D" id="3.40.50.150">
    <property type="entry name" value="Vaccinia Virus protein VP39"/>
    <property type="match status" value="1"/>
</dbReference>
<organism evidence="5 6">
    <name type="scientific">Thermotoga petrophila (strain ATCC BAA-488 / DSM 13995 / JCM 10881 / RKU-1)</name>
    <dbReference type="NCBI Taxonomy" id="390874"/>
    <lineage>
        <taxon>Bacteria</taxon>
        <taxon>Thermotogati</taxon>
        <taxon>Thermotogota</taxon>
        <taxon>Thermotogae</taxon>
        <taxon>Thermotogales</taxon>
        <taxon>Thermotogaceae</taxon>
        <taxon>Thermotoga</taxon>
    </lineage>
</organism>
<dbReference type="CDD" id="cd02440">
    <property type="entry name" value="AdoMet_MTases"/>
    <property type="match status" value="1"/>
</dbReference>
<dbReference type="InterPro" id="IPR022642">
    <property type="entry name" value="CheR_C"/>
</dbReference>
<dbReference type="InterPro" id="IPR000780">
    <property type="entry name" value="CheR_MeTrfase"/>
</dbReference>
<evidence type="ECO:0000256" key="2">
    <source>
        <dbReference type="ARBA" id="ARBA00022679"/>
    </source>
</evidence>
<evidence type="ECO:0000259" key="4">
    <source>
        <dbReference type="PROSITE" id="PS50123"/>
    </source>
</evidence>
<dbReference type="Pfam" id="PF01739">
    <property type="entry name" value="CheR"/>
    <property type="match status" value="1"/>
</dbReference>
<dbReference type="GO" id="GO:0008983">
    <property type="term" value="F:protein-glutamate O-methyltransferase activity"/>
    <property type="evidence" value="ECO:0007669"/>
    <property type="project" value="UniProtKB-EC"/>
</dbReference>
<dbReference type="GO" id="GO:0032259">
    <property type="term" value="P:methylation"/>
    <property type="evidence" value="ECO:0007669"/>
    <property type="project" value="UniProtKB-KW"/>
</dbReference>
<evidence type="ECO:0000313" key="5">
    <source>
        <dbReference type="EMBL" id="ABQ46480.1"/>
    </source>
</evidence>
<evidence type="ECO:0000256" key="3">
    <source>
        <dbReference type="ARBA" id="ARBA00022691"/>
    </source>
</evidence>
<evidence type="ECO:0000313" key="6">
    <source>
        <dbReference type="Proteomes" id="UP000006558"/>
    </source>
</evidence>
<sequence length="250" mass="29968">MKEAEKRFGLNLSSYKPQRVKRRTELLLRKYNVGYREYLNMLIKDKKYLDEFMDKMTINVTEFFRNPEKWWELRDEIIPLIAKNSLRMKFWSAGCSSGEEPYSLAILVNELNLSYKTRILATDIDIGVLGRAQEGVYEERAFVSTPKEYLEKYFEKLPDGRYRIKDSVKKIVEFKRHDLLKDPFEKNFDLIVCRNVVIYFEPEAKNELYRKFAESLKPGGFLFVGNTERIFNYKELGFEIYKPFIYRKVE</sequence>
<dbReference type="InterPro" id="IPR029063">
    <property type="entry name" value="SAM-dependent_MTases_sf"/>
</dbReference>
<gene>
    <name evidence="5" type="ordered locus">Tpet_0456</name>
</gene>
<dbReference type="KEGG" id="tpt:Tpet_0456"/>
<dbReference type="PRINTS" id="PR00996">
    <property type="entry name" value="CHERMTFRASE"/>
</dbReference>
<keyword evidence="2 5" id="KW-0808">Transferase</keyword>
<accession>A5IJV7</accession>
<protein>
    <submittedName>
        <fullName evidence="5">Protein-glutamate O-methyltransferase</fullName>
        <ecNumber evidence="5">2.1.1.80</ecNumber>
    </submittedName>
</protein>
<dbReference type="STRING" id="390874.Tpet_0456"/>
<evidence type="ECO:0000256" key="1">
    <source>
        <dbReference type="ARBA" id="ARBA00022603"/>
    </source>
</evidence>
<dbReference type="eggNOG" id="COG1352">
    <property type="taxonomic scope" value="Bacteria"/>
</dbReference>
<dbReference type="HOGENOM" id="CLU_025854_1_1_0"/>
<dbReference type="SUPFAM" id="SSF53335">
    <property type="entry name" value="S-adenosyl-L-methionine-dependent methyltransferases"/>
    <property type="match status" value="1"/>
</dbReference>
<reference evidence="6" key="1">
    <citation type="submission" date="2007-05" db="EMBL/GenBank/DDBJ databases">
        <title>Complete sequence of Thermotoga petrophila RKU-1.</title>
        <authorList>
            <consortium name="US DOE Joint Genome Institute"/>
            <person name="Copeland A."/>
            <person name="Lucas S."/>
            <person name="Lapidus A."/>
            <person name="Barry K."/>
            <person name="Glavina del Rio T."/>
            <person name="Dalin E."/>
            <person name="Tice H."/>
            <person name="Pitluck S."/>
            <person name="Sims D."/>
            <person name="Brettin T."/>
            <person name="Bruce D."/>
            <person name="Detter J.C."/>
            <person name="Han C."/>
            <person name="Tapia R."/>
            <person name="Schmutz J."/>
            <person name="Larimer F."/>
            <person name="Land M."/>
            <person name="Hauser L."/>
            <person name="Kyrpides N."/>
            <person name="Mikhailova N."/>
            <person name="Nelson K."/>
            <person name="Gogarten J.P."/>
            <person name="Noll K."/>
            <person name="Richardson P."/>
        </authorList>
    </citation>
    <scope>NUCLEOTIDE SEQUENCE [LARGE SCALE GENOMIC DNA]</scope>
    <source>
        <strain evidence="6">ATCC BAA-488 / DSM 13995 / JCM 10881 / RKU-1</strain>
    </source>
</reference>
<dbReference type="PANTHER" id="PTHR24422">
    <property type="entry name" value="CHEMOTAXIS PROTEIN METHYLTRANSFERASE"/>
    <property type="match status" value="1"/>
</dbReference>
<dbReference type="InterPro" id="IPR050903">
    <property type="entry name" value="Bact_Chemotaxis_MeTrfase"/>
</dbReference>
<dbReference type="AlphaFoldDB" id="A5IJV7"/>
<dbReference type="PROSITE" id="PS50123">
    <property type="entry name" value="CHER"/>
    <property type="match status" value="1"/>
</dbReference>
<dbReference type="EC" id="2.1.1.80" evidence="5"/>
<dbReference type="EMBL" id="CP000702">
    <property type="protein sequence ID" value="ABQ46480.1"/>
    <property type="molecule type" value="Genomic_DNA"/>
</dbReference>
<dbReference type="Proteomes" id="UP000006558">
    <property type="component" value="Chromosome"/>
</dbReference>
<keyword evidence="1 5" id="KW-0489">Methyltransferase</keyword>
<keyword evidence="3" id="KW-0949">S-adenosyl-L-methionine</keyword>
<proteinExistence type="predicted"/>
<dbReference type="PANTHER" id="PTHR24422:SF19">
    <property type="entry name" value="CHEMOTAXIS PROTEIN METHYLTRANSFERASE"/>
    <property type="match status" value="1"/>
</dbReference>
<dbReference type="SMART" id="SM00138">
    <property type="entry name" value="MeTrc"/>
    <property type="match status" value="1"/>
</dbReference>
<reference evidence="5 6" key="2">
    <citation type="journal article" date="2009" name="Proc. Natl. Acad. Sci. U.S.A.">
        <title>On the chimeric nature, thermophilic origin, and phylogenetic placement of the Thermotogales.</title>
        <authorList>
            <person name="Zhaxybayeva O."/>
            <person name="Swithers K.S."/>
            <person name="Lapierre P."/>
            <person name="Fournier G.P."/>
            <person name="Bickhart D.M."/>
            <person name="DeBoy R.T."/>
            <person name="Nelson K.E."/>
            <person name="Nesbo C.L."/>
            <person name="Doolittle W.F."/>
            <person name="Gogarten J.P."/>
            <person name="Noll K.M."/>
        </authorList>
    </citation>
    <scope>NUCLEOTIDE SEQUENCE [LARGE SCALE GENOMIC DNA]</scope>
    <source>
        <strain evidence="6">ATCC BAA-488 / DSM 13995 / JCM 10881 / RKU-1</strain>
    </source>
</reference>
<dbReference type="SUPFAM" id="SSF47757">
    <property type="entry name" value="Chemotaxis receptor methyltransferase CheR, N-terminal domain"/>
    <property type="match status" value="1"/>
</dbReference>